<reference evidence="1 2" key="1">
    <citation type="journal article" date="2016" name="Antonie Van Leeuwenhoek">
        <title>Lysinibacillus endophyticus sp. nov., an indole-3-acetic acid producing endophytic bacterium isolated from corn root (Zea mays cv. Xinken-5).</title>
        <authorList>
            <person name="Yu J."/>
            <person name="Guan X."/>
            <person name="Liu C."/>
            <person name="Xiang W."/>
            <person name="Yu Z."/>
            <person name="Liu X."/>
            <person name="Wang G."/>
        </authorList>
    </citation>
    <scope>NUCLEOTIDE SEQUENCE [LARGE SCALE GENOMIC DNA]</scope>
    <source>
        <strain evidence="1 2">DSM 100506</strain>
    </source>
</reference>
<accession>A0A494YVU3</accession>
<protein>
    <submittedName>
        <fullName evidence="1">Uncharacterized protein</fullName>
    </submittedName>
</protein>
<dbReference type="EMBL" id="RBZN01000045">
    <property type="protein sequence ID" value="RKQ14328.1"/>
    <property type="molecule type" value="Genomic_DNA"/>
</dbReference>
<dbReference type="Proteomes" id="UP000272238">
    <property type="component" value="Unassembled WGS sequence"/>
</dbReference>
<organism evidence="1 2">
    <name type="scientific">Ureibacillus endophyticus</name>
    <dbReference type="NCBI Taxonomy" id="1978490"/>
    <lineage>
        <taxon>Bacteria</taxon>
        <taxon>Bacillati</taxon>
        <taxon>Bacillota</taxon>
        <taxon>Bacilli</taxon>
        <taxon>Bacillales</taxon>
        <taxon>Caryophanaceae</taxon>
        <taxon>Ureibacillus</taxon>
    </lineage>
</organism>
<sequence>MPSQEQLKWHESLAAAARQFEKRKHIHSAVKKSADNFVTSRGIVGFFTSTNVRTFGVLCEADNVNLKHALT</sequence>
<evidence type="ECO:0000313" key="1">
    <source>
        <dbReference type="EMBL" id="RKQ14328.1"/>
    </source>
</evidence>
<keyword evidence="2" id="KW-1185">Reference proteome</keyword>
<proteinExistence type="predicted"/>
<gene>
    <name evidence="1" type="ORF">D8M03_14165</name>
</gene>
<comment type="caution">
    <text evidence="1">The sequence shown here is derived from an EMBL/GenBank/DDBJ whole genome shotgun (WGS) entry which is preliminary data.</text>
</comment>
<dbReference type="AlphaFoldDB" id="A0A494YVU3"/>
<name>A0A494YVU3_9BACL</name>
<evidence type="ECO:0000313" key="2">
    <source>
        <dbReference type="Proteomes" id="UP000272238"/>
    </source>
</evidence>